<protein>
    <submittedName>
        <fullName evidence="2">Uncharacterized protein</fullName>
    </submittedName>
</protein>
<feature type="transmembrane region" description="Helical" evidence="1">
    <location>
        <begin position="34"/>
        <end position="52"/>
    </location>
</feature>
<organism evidence="2 3">
    <name type="scientific">Candidatus Methylocalor cossyra</name>
    <dbReference type="NCBI Taxonomy" id="3108543"/>
    <lineage>
        <taxon>Bacteria</taxon>
        <taxon>Pseudomonadati</taxon>
        <taxon>Pseudomonadota</taxon>
        <taxon>Gammaproteobacteria</taxon>
        <taxon>Methylococcales</taxon>
        <taxon>Methylococcaceae</taxon>
        <taxon>Candidatus Methylocalor</taxon>
    </lineage>
</organism>
<feature type="transmembrane region" description="Helical" evidence="1">
    <location>
        <begin position="155"/>
        <end position="174"/>
    </location>
</feature>
<evidence type="ECO:0000313" key="2">
    <source>
        <dbReference type="EMBL" id="CAL1241967.1"/>
    </source>
</evidence>
<keyword evidence="1" id="KW-1133">Transmembrane helix</keyword>
<dbReference type="Proteomes" id="UP001497493">
    <property type="component" value="Plasmid 2"/>
</dbReference>
<keyword evidence="2" id="KW-0614">Plasmid</keyword>
<sequence>MNSAAELEPESAYQDAIARTTRTIERRAAGFKKLIIAVVAVGSLSLLGAAILGSWQPLLGLGLLLPLCGGLYWRDGDLVDGWRRDILTLWEQGGLELEIFRQTMLAVPTLPPDTLQGMLASLPQFDLPERRMPPILRTALRETLGLIFAVEQDRWAGWAFGYALGYIVLLVTIFGPTGLAIGAGGVAVLCLLALNQGRRTFHCRRWQRRMRQLAEKGLDVDAFIPLAEGLDWGYLSAKQNIAYLIERPKRSRS</sequence>
<accession>A0ABM9NMT5</accession>
<evidence type="ECO:0000256" key="1">
    <source>
        <dbReference type="SAM" id="Phobius"/>
    </source>
</evidence>
<dbReference type="RefSeq" id="WP_348760034.1">
    <property type="nucleotide sequence ID" value="NZ_OZ026885.1"/>
</dbReference>
<keyword evidence="3" id="KW-1185">Reference proteome</keyword>
<proteinExistence type="predicted"/>
<evidence type="ECO:0000313" key="3">
    <source>
        <dbReference type="Proteomes" id="UP001497493"/>
    </source>
</evidence>
<keyword evidence="1" id="KW-0812">Transmembrane</keyword>
<reference evidence="2 3" key="1">
    <citation type="submission" date="2024-04" db="EMBL/GenBank/DDBJ databases">
        <authorList>
            <person name="Cremers G."/>
        </authorList>
    </citation>
    <scope>NUCLEOTIDE SEQUENCE [LARGE SCALE GENOMIC DNA]</scope>
    <source>
        <strain evidence="2">MeCH1-AG</strain>
        <plasmid evidence="2 3">2</plasmid>
    </source>
</reference>
<name>A0ABM9NMT5_9GAMM</name>
<dbReference type="EMBL" id="OZ026885">
    <property type="protein sequence ID" value="CAL1241967.1"/>
    <property type="molecule type" value="Genomic_DNA"/>
</dbReference>
<keyword evidence="1" id="KW-0472">Membrane</keyword>
<gene>
    <name evidence="2" type="ORF">MECH1_V1_P0035</name>
</gene>
<geneLocation type="plasmid" evidence="2 3">
    <name>2</name>
</geneLocation>